<sequence length="143" mass="15643">MSSFLRSLPARASAANTPTIALQSSSIAIRTTFAAHGAVSRQAGNVLVLRGSRRQASSSSKTSASQEPSAHANFYKQFSRPIAKVFLPAVFTYQALYWLWVKLEKDEVKAEKEANLLFLVDVAEISALENKLREVTAEKKPSS</sequence>
<dbReference type="GeneID" id="28899203"/>
<protein>
    <submittedName>
        <fullName evidence="1">Uncharacterized protein</fullName>
    </submittedName>
</protein>
<dbReference type="OrthoDB" id="2120024at2759"/>
<evidence type="ECO:0000313" key="2">
    <source>
        <dbReference type="Proteomes" id="UP000076632"/>
    </source>
</evidence>
<dbReference type="AlphaFoldDB" id="A0A165K2J5"/>
<dbReference type="InParanoid" id="A0A165K2J5"/>
<proteinExistence type="predicted"/>
<name>A0A165K2J5_XYLHT</name>
<dbReference type="RefSeq" id="XP_018192466.1">
    <property type="nucleotide sequence ID" value="XM_018334066.1"/>
</dbReference>
<gene>
    <name evidence="1" type="ORF">L228DRAFT_258266</name>
</gene>
<dbReference type="Proteomes" id="UP000076632">
    <property type="component" value="Unassembled WGS sequence"/>
</dbReference>
<keyword evidence="2" id="KW-1185">Reference proteome</keyword>
<organism evidence="1 2">
    <name type="scientific">Xylona heveae (strain CBS 132557 / TC161)</name>
    <dbReference type="NCBI Taxonomy" id="1328760"/>
    <lineage>
        <taxon>Eukaryota</taxon>
        <taxon>Fungi</taxon>
        <taxon>Dikarya</taxon>
        <taxon>Ascomycota</taxon>
        <taxon>Pezizomycotina</taxon>
        <taxon>Xylonomycetes</taxon>
        <taxon>Xylonales</taxon>
        <taxon>Xylonaceae</taxon>
        <taxon>Xylona</taxon>
    </lineage>
</organism>
<dbReference type="EMBL" id="KV407454">
    <property type="protein sequence ID" value="KZF26911.1"/>
    <property type="molecule type" value="Genomic_DNA"/>
</dbReference>
<evidence type="ECO:0000313" key="1">
    <source>
        <dbReference type="EMBL" id="KZF26911.1"/>
    </source>
</evidence>
<accession>A0A165K2J5</accession>
<reference evidence="1 2" key="1">
    <citation type="journal article" date="2016" name="Fungal Biol.">
        <title>The genome of Xylona heveae provides a window into fungal endophytism.</title>
        <authorList>
            <person name="Gazis R."/>
            <person name="Kuo A."/>
            <person name="Riley R."/>
            <person name="LaButti K."/>
            <person name="Lipzen A."/>
            <person name="Lin J."/>
            <person name="Amirebrahimi M."/>
            <person name="Hesse C.N."/>
            <person name="Spatafora J.W."/>
            <person name="Henrissat B."/>
            <person name="Hainaut M."/>
            <person name="Grigoriev I.V."/>
            <person name="Hibbett D.S."/>
        </authorList>
    </citation>
    <scope>NUCLEOTIDE SEQUENCE [LARGE SCALE GENOMIC DNA]</scope>
    <source>
        <strain evidence="1 2">TC161</strain>
    </source>
</reference>